<dbReference type="Gene3D" id="3.10.129.10">
    <property type="entry name" value="Hotdog Thioesterase"/>
    <property type="match status" value="2"/>
</dbReference>
<organism evidence="2 3">
    <name type="scientific">Sphingomonas crocodyli</name>
    <dbReference type="NCBI Taxonomy" id="1979270"/>
    <lineage>
        <taxon>Bacteria</taxon>
        <taxon>Pseudomonadati</taxon>
        <taxon>Pseudomonadota</taxon>
        <taxon>Alphaproteobacteria</taxon>
        <taxon>Sphingomonadales</taxon>
        <taxon>Sphingomonadaceae</taxon>
        <taxon>Sphingomonas</taxon>
    </lineage>
</organism>
<dbReference type="InterPro" id="IPR029069">
    <property type="entry name" value="HotDog_dom_sf"/>
</dbReference>
<protein>
    <recommendedName>
        <fullName evidence="1">FAS1-like dehydratase domain-containing protein</fullName>
    </recommendedName>
</protein>
<dbReference type="SUPFAM" id="SSF54637">
    <property type="entry name" value="Thioesterase/thiol ester dehydrase-isomerase"/>
    <property type="match status" value="2"/>
</dbReference>
<dbReference type="EMBL" id="SACN01000001">
    <property type="protein sequence ID" value="RVT94486.1"/>
    <property type="molecule type" value="Genomic_DNA"/>
</dbReference>
<dbReference type="OrthoDB" id="4235906at2"/>
<dbReference type="Pfam" id="PF13452">
    <property type="entry name" value="FAS1_DH_region"/>
    <property type="match status" value="1"/>
</dbReference>
<comment type="caution">
    <text evidence="2">The sequence shown here is derived from an EMBL/GenBank/DDBJ whole genome shotgun (WGS) entry which is preliminary data.</text>
</comment>
<evidence type="ECO:0000313" key="2">
    <source>
        <dbReference type="EMBL" id="RVT94486.1"/>
    </source>
</evidence>
<evidence type="ECO:0000313" key="3">
    <source>
        <dbReference type="Proteomes" id="UP000282971"/>
    </source>
</evidence>
<name>A0A437MA20_9SPHN</name>
<proteinExistence type="predicted"/>
<dbReference type="Proteomes" id="UP000282971">
    <property type="component" value="Unassembled WGS sequence"/>
</dbReference>
<dbReference type="CDD" id="cd03441">
    <property type="entry name" value="R_hydratase_like"/>
    <property type="match status" value="1"/>
</dbReference>
<dbReference type="AlphaFoldDB" id="A0A437MA20"/>
<evidence type="ECO:0000259" key="1">
    <source>
        <dbReference type="Pfam" id="PF13452"/>
    </source>
</evidence>
<accession>A0A437MA20</accession>
<reference evidence="2 3" key="1">
    <citation type="submission" date="2019-01" db="EMBL/GenBank/DDBJ databases">
        <authorList>
            <person name="Chen W.-M."/>
        </authorList>
    </citation>
    <scope>NUCLEOTIDE SEQUENCE [LARGE SCALE GENOMIC DNA]</scope>
    <source>
        <strain evidence="2 3">CCP-7</strain>
    </source>
</reference>
<dbReference type="RefSeq" id="WP_127744027.1">
    <property type="nucleotide sequence ID" value="NZ_SACN01000001.1"/>
</dbReference>
<sequence length="411" mass="46702">MADDGLLRNMITDESVDLMRRRIGFPNPTLRTGAIDEPWNLACTDDAVRRFAICIGDDNPLFVDPDYAKGTRWGGVIAPPAFEKSMGINRNPVMDPDEAKITSKALRGIQLFHSGGENFYYAPIMEGTKLYRSRFVKAVEDKPSEFSGRSVIVTNGLCLWDQNDKVLVDGVDWFIHAERKKKSGDAKAKYAKEEPASYTDEDLAEIEAAYDNEYRRGADTLYMEDCTVGQELPKMVKGPLTVTDLINLHMGAGWLIYGNWPNRLAYENRKKLRGFYSRDEYNAWDTVQRVHWDKELADKVGVRMMYDIGPVRQFHISNFLTNFAGDDSFIHRIKFEFRRFNYIGDVTWMTGEITEVSVDETLGPKIEVALRGTNQRGIENIRATATILVASKKHGPVKLPESPKPTEHRAK</sequence>
<feature type="domain" description="FAS1-like dehydratase" evidence="1">
    <location>
        <begin position="37"/>
        <end position="168"/>
    </location>
</feature>
<gene>
    <name evidence="2" type="ORF">EOD43_11810</name>
</gene>
<dbReference type="InterPro" id="IPR039569">
    <property type="entry name" value="FAS1-like_DH_region"/>
</dbReference>
<keyword evidence="3" id="KW-1185">Reference proteome</keyword>